<name>A0ABS2VJ11_STRAS</name>
<organism evidence="1 2">
    <name type="scientific">Streptomyces actuosus</name>
    <dbReference type="NCBI Taxonomy" id="1885"/>
    <lineage>
        <taxon>Bacteria</taxon>
        <taxon>Bacillati</taxon>
        <taxon>Actinomycetota</taxon>
        <taxon>Actinomycetes</taxon>
        <taxon>Kitasatosporales</taxon>
        <taxon>Streptomycetaceae</taxon>
        <taxon>Streptomyces</taxon>
    </lineage>
</organism>
<dbReference type="EMBL" id="JAFFZS010000002">
    <property type="protein sequence ID" value="MBN0043092.1"/>
    <property type="molecule type" value="Genomic_DNA"/>
</dbReference>
<accession>A0ABS2VJ11</accession>
<protein>
    <submittedName>
        <fullName evidence="1">Uncharacterized protein</fullName>
    </submittedName>
</protein>
<evidence type="ECO:0000313" key="2">
    <source>
        <dbReference type="Proteomes" id="UP000788262"/>
    </source>
</evidence>
<gene>
    <name evidence="1" type="ORF">JS756_02975</name>
</gene>
<evidence type="ECO:0000313" key="1">
    <source>
        <dbReference type="EMBL" id="MBN0043092.1"/>
    </source>
</evidence>
<sequence length="161" mass="17541">MTTATSDQRFASDECPASSACTTYTWCDVAGPHHDHISTGHAITDTTGREIIDSRVIFFSNTEPTVSIGESDFTPDEARDKAAELRALADRIDEHAEQAQVAAQVEAFVADLNARRVGADVHLTTFIDEATKLVRKWGDAKAFAAWFLTAIEERGAKAGER</sequence>
<dbReference type="Proteomes" id="UP000788262">
    <property type="component" value="Unassembled WGS sequence"/>
</dbReference>
<keyword evidence="2" id="KW-1185">Reference proteome</keyword>
<dbReference type="RefSeq" id="WP_205381334.1">
    <property type="nucleotide sequence ID" value="NZ_JAFFZS010000002.1"/>
</dbReference>
<proteinExistence type="predicted"/>
<comment type="caution">
    <text evidence="1">The sequence shown here is derived from an EMBL/GenBank/DDBJ whole genome shotgun (WGS) entry which is preliminary data.</text>
</comment>
<reference evidence="1 2" key="1">
    <citation type="submission" date="2021-02" db="EMBL/GenBank/DDBJ databases">
        <title>Whole genome sequencing of Streptomyces actuosus VRA1.</title>
        <authorList>
            <person name="Sen G."/>
            <person name="Sen A."/>
        </authorList>
    </citation>
    <scope>NUCLEOTIDE SEQUENCE [LARGE SCALE GENOMIC DNA]</scope>
    <source>
        <strain evidence="1 2">VRA1</strain>
    </source>
</reference>